<name>A0ABT1H4S6_9NOCA</name>
<sequence>MRSTGTIRSWDFEEGQGIIDSSDIPGGVVVSGWSIRCEAITVDSPDGMGMHGLEAGEPVDFYWRRDDDGDGYEVTDVWPCRCDGPDSPSTGAFRSALWMSATREDGVAIMREVDPNDLPPVPPRPPLRRSTGVVVVWRPEEGWGVVEAPETPGGAWTHFSEIRGDGYRSLVRDQRVEFDWEPAHQDGYSFRASDVAVVDQA</sequence>
<dbReference type="InterPro" id="IPR012340">
    <property type="entry name" value="NA-bd_OB-fold"/>
</dbReference>
<comment type="caution">
    <text evidence="2">The sequence shown here is derived from an EMBL/GenBank/DDBJ whole genome shotgun (WGS) entry which is preliminary data.</text>
</comment>
<evidence type="ECO:0000259" key="1">
    <source>
        <dbReference type="PROSITE" id="PS51857"/>
    </source>
</evidence>
<protein>
    <submittedName>
        <fullName evidence="2">Cold shock protein, CspA family</fullName>
    </submittedName>
</protein>
<dbReference type="Gene3D" id="2.40.50.140">
    <property type="entry name" value="Nucleic acid-binding proteins"/>
    <property type="match status" value="1"/>
</dbReference>
<accession>A0ABT1H4S6</accession>
<organism evidence="2 3">
    <name type="scientific">Williamsia serinedens</name>
    <dbReference type="NCBI Taxonomy" id="391736"/>
    <lineage>
        <taxon>Bacteria</taxon>
        <taxon>Bacillati</taxon>
        <taxon>Actinomycetota</taxon>
        <taxon>Actinomycetes</taxon>
        <taxon>Mycobacteriales</taxon>
        <taxon>Nocardiaceae</taxon>
        <taxon>Williamsia</taxon>
    </lineage>
</organism>
<dbReference type="EMBL" id="JAMTCG010000006">
    <property type="protein sequence ID" value="MCP2162242.1"/>
    <property type="molecule type" value="Genomic_DNA"/>
</dbReference>
<feature type="domain" description="CSD" evidence="1">
    <location>
        <begin position="129"/>
        <end position="197"/>
    </location>
</feature>
<dbReference type="InterPro" id="IPR002059">
    <property type="entry name" value="CSP_DNA-bd"/>
</dbReference>
<dbReference type="Pfam" id="PF00313">
    <property type="entry name" value="CSD"/>
    <property type="match status" value="1"/>
</dbReference>
<keyword evidence="3" id="KW-1185">Reference proteome</keyword>
<dbReference type="Proteomes" id="UP001205740">
    <property type="component" value="Unassembled WGS sequence"/>
</dbReference>
<gene>
    <name evidence="2" type="ORF">LX12_003446</name>
</gene>
<dbReference type="SUPFAM" id="SSF50249">
    <property type="entry name" value="Nucleic acid-binding proteins"/>
    <property type="match status" value="1"/>
</dbReference>
<evidence type="ECO:0000313" key="2">
    <source>
        <dbReference type="EMBL" id="MCP2162242.1"/>
    </source>
</evidence>
<reference evidence="2 3" key="1">
    <citation type="submission" date="2022-06" db="EMBL/GenBank/DDBJ databases">
        <title>Genomic Encyclopedia of Archaeal and Bacterial Type Strains, Phase II (KMG-II): from individual species to whole genera.</title>
        <authorList>
            <person name="Goeker M."/>
        </authorList>
    </citation>
    <scope>NUCLEOTIDE SEQUENCE [LARGE SCALE GENOMIC DNA]</scope>
    <source>
        <strain evidence="2 3">DSM 45037</strain>
    </source>
</reference>
<dbReference type="PROSITE" id="PS51857">
    <property type="entry name" value="CSD_2"/>
    <property type="match status" value="1"/>
</dbReference>
<dbReference type="RefSeq" id="WP_253655802.1">
    <property type="nucleotide sequence ID" value="NZ_BAAAOE010000005.1"/>
</dbReference>
<proteinExistence type="predicted"/>
<evidence type="ECO:0000313" key="3">
    <source>
        <dbReference type="Proteomes" id="UP001205740"/>
    </source>
</evidence>